<reference evidence="2 3" key="1">
    <citation type="journal article" date="2013" name="Stand. Genomic Sci.">
        <title>Genomic Encyclopedia of Type Strains, Phase I: The one thousand microbial genomes (KMG-I) project.</title>
        <authorList>
            <person name="Kyrpides N.C."/>
            <person name="Woyke T."/>
            <person name="Eisen J.A."/>
            <person name="Garrity G."/>
            <person name="Lilburn T.G."/>
            <person name="Beck B.J."/>
            <person name="Whitman W.B."/>
            <person name="Hugenholtz P."/>
            <person name="Klenk H.P."/>
        </authorList>
    </citation>
    <scope>NUCLEOTIDE SEQUENCE [LARGE SCALE GENOMIC DNA]</scope>
    <source>
        <strain evidence="2 3">DSM 45044</strain>
    </source>
</reference>
<evidence type="ECO:0000313" key="3">
    <source>
        <dbReference type="Proteomes" id="UP000321617"/>
    </source>
</evidence>
<evidence type="ECO:0000313" key="2">
    <source>
        <dbReference type="EMBL" id="TWJ16367.1"/>
    </source>
</evidence>
<comment type="caution">
    <text evidence="2">The sequence shown here is derived from an EMBL/GenBank/DDBJ whole genome shotgun (WGS) entry which is preliminary data.</text>
</comment>
<proteinExistence type="predicted"/>
<dbReference type="PROSITE" id="PS51257">
    <property type="entry name" value="PROKAR_LIPOPROTEIN"/>
    <property type="match status" value="1"/>
</dbReference>
<gene>
    <name evidence="2" type="ORF">LX16_2096</name>
</gene>
<dbReference type="EMBL" id="VLLL01000005">
    <property type="protein sequence ID" value="TWJ16367.1"/>
    <property type="molecule type" value="Genomic_DNA"/>
</dbReference>
<name>A0A562VEY2_9ACTN</name>
<dbReference type="AlphaFoldDB" id="A0A562VEY2"/>
<feature type="compositionally biased region" description="Pro residues" evidence="1">
    <location>
        <begin position="42"/>
        <end position="51"/>
    </location>
</feature>
<organism evidence="2 3">
    <name type="scientific">Stackebrandtia albiflava</name>
    <dbReference type="NCBI Taxonomy" id="406432"/>
    <lineage>
        <taxon>Bacteria</taxon>
        <taxon>Bacillati</taxon>
        <taxon>Actinomycetota</taxon>
        <taxon>Actinomycetes</taxon>
        <taxon>Glycomycetales</taxon>
        <taxon>Glycomycetaceae</taxon>
        <taxon>Stackebrandtia</taxon>
    </lineage>
</organism>
<dbReference type="Pfam" id="PF20329">
    <property type="entry name" value="DUF6624"/>
    <property type="match status" value="1"/>
</dbReference>
<evidence type="ECO:0008006" key="4">
    <source>
        <dbReference type="Google" id="ProtNLM"/>
    </source>
</evidence>
<feature type="region of interest" description="Disordered" evidence="1">
    <location>
        <begin position="33"/>
        <end position="61"/>
    </location>
</feature>
<dbReference type="InterPro" id="IPR046732">
    <property type="entry name" value="DUF6624"/>
</dbReference>
<protein>
    <recommendedName>
        <fullName evidence="4">Lipoprotein</fullName>
    </recommendedName>
</protein>
<evidence type="ECO:0000256" key="1">
    <source>
        <dbReference type="SAM" id="MobiDB-lite"/>
    </source>
</evidence>
<keyword evidence="3" id="KW-1185">Reference proteome</keyword>
<sequence>MDLHIRPRPARGRRLVPLLAGIALSIALTGCGGSDDTAGEDPAPPRIPPSCPEDDGTGTVTEPALRGELLAMQTADQEELTSATGADGSRERTARLGEIIDEYGWPVVDMVGADGASAAWLVAQHADLDPDFQKRALDLMWQHVEDCQVDPTELAYLHDRVAVADDRPQRFGTQLRCGEDGAVPATPLEDESAVDGFRAAVGLAPLAEYKAEFEAGCTDTPQ</sequence>
<dbReference type="Proteomes" id="UP000321617">
    <property type="component" value="Unassembled WGS sequence"/>
</dbReference>
<accession>A0A562VEY2</accession>
<dbReference type="RefSeq" id="WP_211354382.1">
    <property type="nucleotide sequence ID" value="NZ_BAABIJ010000001.1"/>
</dbReference>